<feature type="chain" id="PRO_5005318351" evidence="1">
    <location>
        <begin position="25"/>
        <end position="273"/>
    </location>
</feature>
<dbReference type="EMBL" id="LFTY01000001">
    <property type="protein sequence ID" value="KMW60451.1"/>
    <property type="molecule type" value="Genomic_DNA"/>
</dbReference>
<comment type="caution">
    <text evidence="2">The sequence shown here is derived from an EMBL/GenBank/DDBJ whole genome shotgun (WGS) entry which is preliminary data.</text>
</comment>
<accession>A0A0J9ECQ5</accession>
<evidence type="ECO:0000313" key="2">
    <source>
        <dbReference type="EMBL" id="KMW60451.1"/>
    </source>
</evidence>
<dbReference type="AlphaFoldDB" id="A0A0J9ECQ5"/>
<keyword evidence="1" id="KW-0732">Signal</keyword>
<dbReference type="OrthoDB" id="6445402at2"/>
<dbReference type="PATRIC" id="fig|1675527.3.peg.664"/>
<proteinExistence type="predicted"/>
<evidence type="ECO:0000256" key="1">
    <source>
        <dbReference type="SAM" id="SignalP"/>
    </source>
</evidence>
<keyword evidence="3" id="KW-1185">Reference proteome</keyword>
<gene>
    <name evidence="2" type="ORF">AIOL_000606</name>
</gene>
<reference evidence="2 3" key="1">
    <citation type="submission" date="2015-06" db="EMBL/GenBank/DDBJ databases">
        <title>Draft genome sequence of an Alphaproteobacteria species associated to the Mediterranean sponge Oscarella lobularis.</title>
        <authorList>
            <person name="Jourda C."/>
            <person name="Santini S."/>
            <person name="Claverie J.-M."/>
        </authorList>
    </citation>
    <scope>NUCLEOTIDE SEQUENCE [LARGE SCALE GENOMIC DNA]</scope>
    <source>
        <strain evidence="2">IGS</strain>
    </source>
</reference>
<dbReference type="Proteomes" id="UP000037178">
    <property type="component" value="Unassembled WGS sequence"/>
</dbReference>
<organism evidence="2 3">
    <name type="scientific">Candidatus Rhodobacter oscarellae</name>
    <dbReference type="NCBI Taxonomy" id="1675527"/>
    <lineage>
        <taxon>Bacteria</taxon>
        <taxon>Pseudomonadati</taxon>
        <taxon>Pseudomonadota</taxon>
        <taxon>Alphaproteobacteria</taxon>
        <taxon>Rhodobacterales</taxon>
        <taxon>Rhodobacter group</taxon>
        <taxon>Rhodobacter</taxon>
    </lineage>
</organism>
<sequence>MVRKFILSALASATLAGLSLPAAAQSWVARHGMSAGQYQSAFDTFTAKGYRLTDVSAYNVGGQARYAAIWAKQGGPAWQARHGLSAAQYQKAFDALASRGYAPAFLDGMGGGAGVFAAMWQKNSAPFVARHGLSSAQYQAEFTKWTSRGYRLVDVSGYQAGGKARYAAIWKKQPGGAYVARHDMSPAQYQQASNTFTAQGYKPVHVDGFSVGGQPRFAAIWAKQGGAYVARHGLTGSGYQAEFDTWRAKGYRLVDVSGYNQGGQARYAAIWHK</sequence>
<dbReference type="STRING" id="1675527.AIOL_000606"/>
<protein>
    <submittedName>
        <fullName evidence="2">Beta-lactamase</fullName>
    </submittedName>
</protein>
<evidence type="ECO:0000313" key="3">
    <source>
        <dbReference type="Proteomes" id="UP000037178"/>
    </source>
</evidence>
<dbReference type="RefSeq" id="WP_053101164.1">
    <property type="nucleotide sequence ID" value="NZ_LFTY01000001.1"/>
</dbReference>
<dbReference type="InterPro" id="IPR049511">
    <property type="entry name" value="PGH-like_rpt"/>
</dbReference>
<name>A0A0J9ECQ5_9RHOB</name>
<feature type="signal peptide" evidence="1">
    <location>
        <begin position="1"/>
        <end position="24"/>
    </location>
</feature>
<dbReference type="Pfam" id="PF17660">
    <property type="entry name" value="BTRD1"/>
    <property type="match status" value="5"/>
</dbReference>